<keyword evidence="1" id="KW-0805">Transcription regulation</keyword>
<dbReference type="EMBL" id="CP002886">
    <property type="protein sequence ID" value="AEW73296.1"/>
    <property type="molecule type" value="Genomic_DNA"/>
</dbReference>
<dbReference type="GO" id="GO:0003700">
    <property type="term" value="F:DNA-binding transcription factor activity"/>
    <property type="evidence" value="ECO:0007669"/>
    <property type="project" value="InterPro"/>
</dbReference>
<dbReference type="SUPFAM" id="SSF46955">
    <property type="entry name" value="Putative DNA-binding domain"/>
    <property type="match status" value="1"/>
</dbReference>
<dbReference type="HOGENOM" id="CLU_045945_0_1_6"/>
<dbReference type="Pfam" id="PF22267">
    <property type="entry name" value="MlrA_C"/>
    <property type="match status" value="1"/>
</dbReference>
<dbReference type="PRINTS" id="PR00040">
    <property type="entry name" value="HTHMERR"/>
</dbReference>
<dbReference type="InterPro" id="IPR053987">
    <property type="entry name" value="MlrA-like_C"/>
</dbReference>
<dbReference type="CDD" id="cd01104">
    <property type="entry name" value="HTH_MlrA-CarA"/>
    <property type="match status" value="1"/>
</dbReference>
<dbReference type="InterPro" id="IPR009061">
    <property type="entry name" value="DNA-bd_dom_put_sf"/>
</dbReference>
<feature type="domain" description="HTH merR-type" evidence="4">
    <location>
        <begin position="50"/>
        <end position="119"/>
    </location>
</feature>
<gene>
    <name evidence="5" type="primary">ycgE</name>
    <name evidence="5" type="ORF">EcWSU1_01858</name>
</gene>
<evidence type="ECO:0000313" key="5">
    <source>
        <dbReference type="EMBL" id="AEW73296.1"/>
    </source>
</evidence>
<dbReference type="PROSITE" id="PS50937">
    <property type="entry name" value="HTH_MERR_2"/>
    <property type="match status" value="1"/>
</dbReference>
<evidence type="ECO:0000256" key="1">
    <source>
        <dbReference type="ARBA" id="ARBA00023015"/>
    </source>
</evidence>
<dbReference type="Proteomes" id="UP000007838">
    <property type="component" value="Chromosome"/>
</dbReference>
<dbReference type="Pfam" id="PF22270">
    <property type="entry name" value="MlrA_helical"/>
    <property type="match status" value="1"/>
</dbReference>
<evidence type="ECO:0000256" key="2">
    <source>
        <dbReference type="ARBA" id="ARBA00023125"/>
    </source>
</evidence>
<keyword evidence="3" id="KW-0804">Transcription</keyword>
<dbReference type="InterPro" id="IPR047057">
    <property type="entry name" value="MerR_fam"/>
</dbReference>
<dbReference type="PANTHER" id="PTHR30204">
    <property type="entry name" value="REDOX-CYCLING DRUG-SENSING TRANSCRIPTIONAL ACTIVATOR SOXR"/>
    <property type="match status" value="1"/>
</dbReference>
<protein>
    <submittedName>
        <fullName evidence="5">HTH-type transcriptional repressor YcgE</fullName>
    </submittedName>
</protein>
<dbReference type="KEGG" id="eec:EcWSU1_01858"/>
<evidence type="ECO:0000259" key="4">
    <source>
        <dbReference type="PROSITE" id="PS50937"/>
    </source>
</evidence>
<reference evidence="5 6" key="1">
    <citation type="journal article" date="2011" name="Stand. Genomic Sci.">
        <title>Complete genome of the onion pathogen Enterobacter cloacae EcWSU1.</title>
        <authorList>
            <person name="Humann J.L."/>
            <person name="Wildung M."/>
            <person name="Cheng C.H."/>
            <person name="Lee T."/>
            <person name="Stewart J.E."/>
            <person name="Drew J.C."/>
            <person name="Triplett E.W."/>
            <person name="Main D."/>
            <person name="Schroeder B.K."/>
        </authorList>
    </citation>
    <scope>NUCLEOTIDE SEQUENCE [LARGE SCALE GENOMIC DNA]</scope>
    <source>
        <strain evidence="5 6">EcWSU1</strain>
    </source>
</reference>
<sequence>MYNNTLTGEGTCIPFTRSKRGLSYTNGLYNLIRLVWLGMEVLSVRELMAYYSIGEVAERCGINPVTLRAWQRRYGLLKPQRSEGGHRQFDDEDILRIEEIKRLMKSGVSVGKVKGLLENKEVMTQGNWASIQEEMMTVLRYASPAKLRAKIGEFRRDHAMDALIDNIISPVRQRMNQDQNTVRHMASLLDGVLIEFAVASLAESRKKAGKDALLIGWECDDRTHLWLEAARLAQKGWHIDVLADPIDSPRPELFPGQRIFVWTGKAPTPRQQELLDHWREQGFVVSFHH</sequence>
<dbReference type="eggNOG" id="COG0789">
    <property type="taxonomic scope" value="Bacteria"/>
</dbReference>
<dbReference type="PROSITE" id="PS00552">
    <property type="entry name" value="HTH_MERR_1"/>
    <property type="match status" value="1"/>
</dbReference>
<dbReference type="PANTHER" id="PTHR30204:SF67">
    <property type="entry name" value="HTH-TYPE TRANSCRIPTIONAL REGULATOR MLRA-RELATED"/>
    <property type="match status" value="1"/>
</dbReference>
<dbReference type="GO" id="GO:0003677">
    <property type="term" value="F:DNA binding"/>
    <property type="evidence" value="ECO:0007669"/>
    <property type="project" value="UniProtKB-KW"/>
</dbReference>
<proteinExistence type="predicted"/>
<dbReference type="AlphaFoldDB" id="G8LLE1"/>
<accession>G8LLE1</accession>
<keyword evidence="2" id="KW-0238">DNA-binding</keyword>
<dbReference type="SMART" id="SM00422">
    <property type="entry name" value="HTH_MERR"/>
    <property type="match status" value="1"/>
</dbReference>
<name>G8LLE1_9ENTR</name>
<evidence type="ECO:0000256" key="3">
    <source>
        <dbReference type="ARBA" id="ARBA00023163"/>
    </source>
</evidence>
<organism evidence="5 6">
    <name type="scientific">Enterobacter ludwigii</name>
    <dbReference type="NCBI Taxonomy" id="299767"/>
    <lineage>
        <taxon>Bacteria</taxon>
        <taxon>Pseudomonadati</taxon>
        <taxon>Pseudomonadota</taxon>
        <taxon>Gammaproteobacteria</taxon>
        <taxon>Enterobacterales</taxon>
        <taxon>Enterobacteriaceae</taxon>
        <taxon>Enterobacter</taxon>
        <taxon>Enterobacter cloacae complex</taxon>
    </lineage>
</organism>
<dbReference type="Pfam" id="PF13411">
    <property type="entry name" value="MerR_1"/>
    <property type="match status" value="1"/>
</dbReference>
<dbReference type="InterPro" id="IPR000551">
    <property type="entry name" value="MerR-type_HTH_dom"/>
</dbReference>
<evidence type="ECO:0000313" key="6">
    <source>
        <dbReference type="Proteomes" id="UP000007838"/>
    </source>
</evidence>
<dbReference type="InterPro" id="IPR053988">
    <property type="entry name" value="MlrA-like_helical"/>
</dbReference>
<dbReference type="Gene3D" id="1.10.1660.10">
    <property type="match status" value="1"/>
</dbReference>